<keyword evidence="1" id="KW-0175">Coiled coil</keyword>
<evidence type="ECO:0000313" key="2">
    <source>
        <dbReference type="EMBL" id="CAG8735619.1"/>
    </source>
</evidence>
<name>A0A9N9IG26_9GLOM</name>
<dbReference type="Gene3D" id="3.30.160.60">
    <property type="entry name" value="Classic Zinc Finger"/>
    <property type="match status" value="1"/>
</dbReference>
<dbReference type="EMBL" id="CAJVPY010012665">
    <property type="protein sequence ID" value="CAG8735619.1"/>
    <property type="molecule type" value="Genomic_DNA"/>
</dbReference>
<dbReference type="AlphaFoldDB" id="A0A9N9IG26"/>
<evidence type="ECO:0000313" key="3">
    <source>
        <dbReference type="Proteomes" id="UP000789405"/>
    </source>
</evidence>
<comment type="caution">
    <text evidence="2">The sequence shown here is derived from an EMBL/GenBank/DDBJ whole genome shotgun (WGS) entry which is preliminary data.</text>
</comment>
<reference evidence="2" key="1">
    <citation type="submission" date="2021-06" db="EMBL/GenBank/DDBJ databases">
        <authorList>
            <person name="Kallberg Y."/>
            <person name="Tangrot J."/>
            <person name="Rosling A."/>
        </authorList>
    </citation>
    <scope>NUCLEOTIDE SEQUENCE</scope>
    <source>
        <strain evidence="2">MA453B</strain>
    </source>
</reference>
<sequence>MPSALNFVFVDPSRQVSRQRLLEEIQTLTDEISSLSSKISSLEAEISSLRQLFDS</sequence>
<organism evidence="2 3">
    <name type="scientific">Dentiscutata erythropus</name>
    <dbReference type="NCBI Taxonomy" id="1348616"/>
    <lineage>
        <taxon>Eukaryota</taxon>
        <taxon>Fungi</taxon>
        <taxon>Fungi incertae sedis</taxon>
        <taxon>Mucoromycota</taxon>
        <taxon>Glomeromycotina</taxon>
        <taxon>Glomeromycetes</taxon>
        <taxon>Diversisporales</taxon>
        <taxon>Gigasporaceae</taxon>
        <taxon>Dentiscutata</taxon>
    </lineage>
</organism>
<evidence type="ECO:0000256" key="1">
    <source>
        <dbReference type="SAM" id="Coils"/>
    </source>
</evidence>
<dbReference type="Proteomes" id="UP000789405">
    <property type="component" value="Unassembled WGS sequence"/>
</dbReference>
<feature type="coiled-coil region" evidence="1">
    <location>
        <begin position="18"/>
        <end position="52"/>
    </location>
</feature>
<protein>
    <submittedName>
        <fullName evidence="2">16748_t:CDS:1</fullName>
    </submittedName>
</protein>
<keyword evidence="3" id="KW-1185">Reference proteome</keyword>
<proteinExistence type="predicted"/>
<accession>A0A9N9IG26</accession>
<gene>
    <name evidence="2" type="ORF">DERYTH_LOCUS15522</name>
</gene>